<evidence type="ECO:0000313" key="1">
    <source>
        <dbReference type="EMBL" id="SKB98832.1"/>
    </source>
</evidence>
<reference evidence="1 3" key="1">
    <citation type="submission" date="2017-02" db="EMBL/GenBank/DDBJ databases">
        <authorList>
            <person name="Varghese N."/>
            <person name="Submissions S."/>
        </authorList>
    </citation>
    <scope>NUCLEOTIDE SEQUENCE [LARGE SCALE GENOMIC DNA]</scope>
    <source>
        <strain evidence="1 3">DSM 16775</strain>
    </source>
</reference>
<accession>A0AAX2IIY6</accession>
<evidence type="ECO:0008006" key="5">
    <source>
        <dbReference type="Google" id="ProtNLM"/>
    </source>
</evidence>
<sequence length="209" mass="25194">MYKKVRKSEIFYSLLISFSWLFVLSCQKKVEDSILFKLVNPKYTHDTIHTVNMPDNLGLINNLNIELKKNDVEVTSYTADKSKDEYSFIFDCVNHIQYHINMKGMRVYSIKTRSKRTKYNKRTKIDRSNKNFSGYYYNFHIRIYEFINDEIAKKQFEIIDEVSKSGEGYCNRNFNTHFVLKKNEIFEFETMDDKSRNFMNNYIIFIENQ</sequence>
<protein>
    <recommendedName>
        <fullName evidence="5">Lipoprotein</fullName>
    </recommendedName>
</protein>
<dbReference type="AlphaFoldDB" id="A0AAX2IIY6"/>
<dbReference type="EMBL" id="FUZE01000018">
    <property type="protein sequence ID" value="SKB98832.1"/>
    <property type="molecule type" value="Genomic_DNA"/>
</dbReference>
<gene>
    <name evidence="2" type="ORF">NCTC11212_01358</name>
    <name evidence="1" type="ORF">SAMN05421800_11878</name>
</gene>
<proteinExistence type="predicted"/>
<organism evidence="2 4">
    <name type="scientific">Chryseobacterium balustinum</name>
    <dbReference type="NCBI Taxonomy" id="246"/>
    <lineage>
        <taxon>Bacteria</taxon>
        <taxon>Pseudomonadati</taxon>
        <taxon>Bacteroidota</taxon>
        <taxon>Flavobacteriia</taxon>
        <taxon>Flavobacteriales</taxon>
        <taxon>Weeksellaceae</taxon>
        <taxon>Chryseobacterium group</taxon>
        <taxon>Chryseobacterium</taxon>
    </lineage>
</organism>
<evidence type="ECO:0000313" key="4">
    <source>
        <dbReference type="Proteomes" id="UP000251937"/>
    </source>
</evidence>
<reference evidence="2 4" key="2">
    <citation type="submission" date="2018-06" db="EMBL/GenBank/DDBJ databases">
        <authorList>
            <consortium name="Pathogen Informatics"/>
            <person name="Doyle S."/>
        </authorList>
    </citation>
    <scope>NUCLEOTIDE SEQUENCE [LARGE SCALE GENOMIC DNA]</scope>
    <source>
        <strain evidence="2 4">NCTC11212</strain>
    </source>
</reference>
<evidence type="ECO:0000313" key="2">
    <source>
        <dbReference type="EMBL" id="SQA88821.1"/>
    </source>
</evidence>
<comment type="caution">
    <text evidence="2">The sequence shown here is derived from an EMBL/GenBank/DDBJ whole genome shotgun (WGS) entry which is preliminary data.</text>
</comment>
<dbReference type="Proteomes" id="UP000190669">
    <property type="component" value="Unassembled WGS sequence"/>
</dbReference>
<name>A0AAX2IIY6_9FLAO</name>
<keyword evidence="3" id="KW-1185">Reference proteome</keyword>
<dbReference type="Proteomes" id="UP000251937">
    <property type="component" value="Unassembled WGS sequence"/>
</dbReference>
<dbReference type="RefSeq" id="WP_123920983.1">
    <property type="nucleotide sequence ID" value="NZ_CP033934.1"/>
</dbReference>
<evidence type="ECO:0000313" key="3">
    <source>
        <dbReference type="Proteomes" id="UP000190669"/>
    </source>
</evidence>
<dbReference type="PROSITE" id="PS51257">
    <property type="entry name" value="PROKAR_LIPOPROTEIN"/>
    <property type="match status" value="1"/>
</dbReference>
<dbReference type="EMBL" id="UAVR01000008">
    <property type="protein sequence ID" value="SQA88821.1"/>
    <property type="molecule type" value="Genomic_DNA"/>
</dbReference>